<comment type="catalytic activity">
    <reaction evidence="1">
        <text>ATP + protein L-histidine = ADP + protein N-phospho-L-histidine.</text>
        <dbReference type="EC" id="2.7.13.3"/>
    </reaction>
</comment>
<evidence type="ECO:0000256" key="1">
    <source>
        <dbReference type="ARBA" id="ARBA00000085"/>
    </source>
</evidence>
<dbReference type="SUPFAM" id="SSF55781">
    <property type="entry name" value="GAF domain-like"/>
    <property type="match status" value="2"/>
</dbReference>
<evidence type="ECO:0000256" key="9">
    <source>
        <dbReference type="ARBA" id="ARBA00022840"/>
    </source>
</evidence>
<evidence type="ECO:0000256" key="4">
    <source>
        <dbReference type="ARBA" id="ARBA00022553"/>
    </source>
</evidence>
<organism evidence="15 16">
    <name type="scientific">Neorhizobium lilium</name>
    <dbReference type="NCBI Taxonomy" id="2503024"/>
    <lineage>
        <taxon>Bacteria</taxon>
        <taxon>Pseudomonadati</taxon>
        <taxon>Pseudomonadota</taxon>
        <taxon>Alphaproteobacteria</taxon>
        <taxon>Hyphomicrobiales</taxon>
        <taxon>Rhizobiaceae</taxon>
        <taxon>Rhizobium/Agrobacterium group</taxon>
        <taxon>Neorhizobium</taxon>
    </lineage>
</organism>
<dbReference type="PIRSF" id="PIRSF036397">
    <property type="entry name" value="Bactrphtchrm_rec"/>
    <property type="match status" value="1"/>
</dbReference>
<proteinExistence type="predicted"/>
<dbReference type="GO" id="GO:0006355">
    <property type="term" value="P:regulation of DNA-templated transcription"/>
    <property type="evidence" value="ECO:0007669"/>
    <property type="project" value="InterPro"/>
</dbReference>
<evidence type="ECO:0000256" key="5">
    <source>
        <dbReference type="ARBA" id="ARBA00022606"/>
    </source>
</evidence>
<dbReference type="InterPro" id="IPR016132">
    <property type="entry name" value="Phyto_chromo_attachment"/>
</dbReference>
<dbReference type="InterPro" id="IPR009219">
    <property type="entry name" value="Bactrphtchr_CheY"/>
</dbReference>
<keyword evidence="5" id="KW-0716">Sensory transduction</keyword>
<dbReference type="InterPro" id="IPR043150">
    <property type="entry name" value="Phytochrome_PHY_sf"/>
</dbReference>
<dbReference type="SMART" id="SM00065">
    <property type="entry name" value="GAF"/>
    <property type="match status" value="1"/>
</dbReference>
<dbReference type="Gene3D" id="3.40.50.2300">
    <property type="match status" value="1"/>
</dbReference>
<evidence type="ECO:0000256" key="2">
    <source>
        <dbReference type="ARBA" id="ARBA00012438"/>
    </source>
</evidence>
<dbReference type="PANTHER" id="PTHR41523:SF8">
    <property type="entry name" value="ETHYLENE RESPONSE SENSOR PROTEIN"/>
    <property type="match status" value="1"/>
</dbReference>
<dbReference type="PANTHER" id="PTHR41523">
    <property type="entry name" value="TWO-COMPONENT SYSTEM SENSOR PROTEIN"/>
    <property type="match status" value="1"/>
</dbReference>
<dbReference type="GO" id="GO:0004673">
    <property type="term" value="F:protein histidine kinase activity"/>
    <property type="evidence" value="ECO:0007669"/>
    <property type="project" value="UniProtKB-EC"/>
</dbReference>
<dbReference type="Pfam" id="PF00360">
    <property type="entry name" value="PHY"/>
    <property type="match status" value="1"/>
</dbReference>
<dbReference type="InterPro" id="IPR013515">
    <property type="entry name" value="Phytochrome_cen-reg"/>
</dbReference>
<reference evidence="15 16" key="1">
    <citation type="submission" date="2019-01" db="EMBL/GenBank/DDBJ databases">
        <title>The draft genome of Rhizobium sp. 24NR.</title>
        <authorList>
            <person name="Liu L."/>
            <person name="Liang L."/>
            <person name="Shi S."/>
            <person name="Xu L."/>
            <person name="Wang X."/>
            <person name="Li L."/>
            <person name="Zhang X."/>
        </authorList>
    </citation>
    <scope>NUCLEOTIDE SEQUENCE [LARGE SCALE GENOMIC DNA]</scope>
    <source>
        <strain evidence="15 16">24NR</strain>
    </source>
</reference>
<dbReference type="SMART" id="SM00448">
    <property type="entry name" value="REC"/>
    <property type="match status" value="1"/>
</dbReference>
<dbReference type="InterPro" id="IPR001294">
    <property type="entry name" value="Phytochrome"/>
</dbReference>
<evidence type="ECO:0000256" key="7">
    <source>
        <dbReference type="ARBA" id="ARBA00022741"/>
    </source>
</evidence>
<comment type="caution">
    <text evidence="15">The sequence shown here is derived from an EMBL/GenBank/DDBJ whole genome shotgun (WGS) entry which is preliminary data.</text>
</comment>
<evidence type="ECO:0000256" key="11">
    <source>
        <dbReference type="ARBA" id="ARBA00023170"/>
    </source>
</evidence>
<keyword evidence="8 15" id="KW-0418">Kinase</keyword>
<evidence type="ECO:0000256" key="10">
    <source>
        <dbReference type="ARBA" id="ARBA00022991"/>
    </source>
</evidence>
<evidence type="ECO:0000256" key="3">
    <source>
        <dbReference type="ARBA" id="ARBA00022543"/>
    </source>
</evidence>
<dbReference type="EMBL" id="SBIP01000004">
    <property type="protein sequence ID" value="RWX75395.1"/>
    <property type="molecule type" value="Genomic_DNA"/>
</dbReference>
<dbReference type="Proteomes" id="UP000287687">
    <property type="component" value="Unassembled WGS sequence"/>
</dbReference>
<dbReference type="Pfam" id="PF07536">
    <property type="entry name" value="HWE_HK"/>
    <property type="match status" value="1"/>
</dbReference>
<dbReference type="Gene3D" id="3.30.565.10">
    <property type="entry name" value="Histidine kinase-like ATPase, C-terminal domain"/>
    <property type="match status" value="1"/>
</dbReference>
<dbReference type="InterPro" id="IPR029016">
    <property type="entry name" value="GAF-like_dom_sf"/>
</dbReference>
<feature type="domain" description="Response regulatory" evidence="14">
    <location>
        <begin position="735"/>
        <end position="845"/>
    </location>
</feature>
<name>A0A3S3VFF8_9HYPH</name>
<dbReference type="GO" id="GO:0009881">
    <property type="term" value="F:photoreceptor activity"/>
    <property type="evidence" value="ECO:0007669"/>
    <property type="project" value="UniProtKB-KW"/>
</dbReference>
<evidence type="ECO:0000313" key="15">
    <source>
        <dbReference type="EMBL" id="RWX75395.1"/>
    </source>
</evidence>
<dbReference type="InterPro" id="IPR011102">
    <property type="entry name" value="Sig_transdc_His_kinase_HWE"/>
</dbReference>
<dbReference type="RefSeq" id="WP_128444281.1">
    <property type="nucleotide sequence ID" value="NZ_SBIP01000004.1"/>
</dbReference>
<dbReference type="InterPro" id="IPR011006">
    <property type="entry name" value="CheY-like_superfamily"/>
</dbReference>
<gene>
    <name evidence="15" type="ORF">EPK99_16960</name>
</gene>
<dbReference type="SUPFAM" id="SSF55785">
    <property type="entry name" value="PYP-like sensor domain (PAS domain)"/>
    <property type="match status" value="1"/>
</dbReference>
<evidence type="ECO:0000259" key="13">
    <source>
        <dbReference type="PROSITE" id="PS50046"/>
    </source>
</evidence>
<evidence type="ECO:0000259" key="14">
    <source>
        <dbReference type="PROSITE" id="PS50110"/>
    </source>
</evidence>
<feature type="modified residue" description="4-aspartylphosphate" evidence="12">
    <location>
        <position position="785"/>
    </location>
</feature>
<dbReference type="Pfam" id="PF01590">
    <property type="entry name" value="GAF"/>
    <property type="match status" value="1"/>
</dbReference>
<feature type="domain" description="Phytochrome chromophore attachment site" evidence="13">
    <location>
        <begin position="141"/>
        <end position="298"/>
    </location>
</feature>
<evidence type="ECO:0000256" key="8">
    <source>
        <dbReference type="ARBA" id="ARBA00022777"/>
    </source>
</evidence>
<dbReference type="SUPFAM" id="SSF52172">
    <property type="entry name" value="CheY-like"/>
    <property type="match status" value="1"/>
</dbReference>
<keyword evidence="6" id="KW-0808">Transferase</keyword>
<evidence type="ECO:0000313" key="16">
    <source>
        <dbReference type="Proteomes" id="UP000287687"/>
    </source>
</evidence>
<dbReference type="InterPro" id="IPR001789">
    <property type="entry name" value="Sig_transdc_resp-reg_receiver"/>
</dbReference>
<dbReference type="EC" id="2.7.13.3" evidence="2"/>
<keyword evidence="11" id="KW-0675">Receptor</keyword>
<sequence>MRDTQAVDLTNCDREPIHIPGSIQGHGCLLACDPGGSIILHHSENAPDMLGFGGEINGLRLEDIVGGEAAHSLRNALATSDDPARPALRHGTRMTSGKAFDVALHRFDSKVVIEFEPASADGDQPLEVARMLISRVRNMTSIDKLVESAARLMFAMLGYDRVMVYRFEQDGAGKVVSEYKRRDLESFRGQYFPASDIPKQARELYIKNTIRVISDASGARVPIVSELDADGRPLDLSFSHLRSVSPIHCEYLRNMGVAASMSVSIMVEGDLWGLIACHHYSPKVLTMPQRVAAETFGEFFSLHLSALKQKQLIEAANQARRSLDRFLQAASTHANISDLLRRSLGDFGQMLPCDGVGLWLDGVWSGNGSVPPEHLMRALADKVSVEAGGKVWSTNELSRSFPEIHISPEDVCGLLAIPLSQRPRDYLFFFRKEVVQTLDWAGNPDKLYQSGPLGDRLTPRKSFDIWKEMVRLKAQPWTDSDREISDAIRAVLVEIVLHHNELLADERGKADVRQRMLNEELNHRVKNILSVIKALIGHPVDAARSLPDYVSSLKGRVQALAYAHDQVVRGGEGGGLKDLLDAELQPYKEGERTIRLEGPKVWLDSRAFSVMALVLHEMSTNAAKYGSLSVPDGRLDITWRLLPEGQCELVWHESGGPTIQPPSRNGFGSVLISRSVPFELEGEALIDYPPEGVEAKFVIPGKYFHTEGDAVSVESLVDDGANAREKTVGSFKDLEFLLVEDQMLIAADVESMLAAHGVNRVTTTPSVTDALRRLKDFTPDVAILDVNLGSATSLPIAEELLRRKVPFIFATGYSDRSIIPASFSAPVVRKPYEAAALIAAVRKVLSAREN</sequence>
<dbReference type="InterPro" id="IPR035965">
    <property type="entry name" value="PAS-like_dom_sf"/>
</dbReference>
<dbReference type="Pfam" id="PF00072">
    <property type="entry name" value="Response_reg"/>
    <property type="match status" value="1"/>
</dbReference>
<accession>A0A3S3VFF8</accession>
<keyword evidence="4 12" id="KW-0597">Phosphoprotein</keyword>
<dbReference type="Gene3D" id="3.30.450.20">
    <property type="entry name" value="PAS domain"/>
    <property type="match status" value="1"/>
</dbReference>
<keyword evidence="10" id="KW-0157">Chromophore</keyword>
<dbReference type="Gene3D" id="3.30.450.40">
    <property type="match status" value="1"/>
</dbReference>
<keyword evidence="9" id="KW-0067">ATP-binding</keyword>
<evidence type="ECO:0000256" key="12">
    <source>
        <dbReference type="PROSITE-ProRule" id="PRU00169"/>
    </source>
</evidence>
<dbReference type="GO" id="GO:0005524">
    <property type="term" value="F:ATP binding"/>
    <property type="evidence" value="ECO:0007669"/>
    <property type="project" value="UniProtKB-KW"/>
</dbReference>
<dbReference type="Gene3D" id="3.30.450.270">
    <property type="match status" value="1"/>
</dbReference>
<evidence type="ECO:0000256" key="6">
    <source>
        <dbReference type="ARBA" id="ARBA00022679"/>
    </source>
</evidence>
<dbReference type="PROSITE" id="PS50110">
    <property type="entry name" value="RESPONSE_REGULATORY"/>
    <property type="match status" value="1"/>
</dbReference>
<keyword evidence="7" id="KW-0547">Nucleotide-binding</keyword>
<dbReference type="GO" id="GO:0000160">
    <property type="term" value="P:phosphorelay signal transduction system"/>
    <property type="evidence" value="ECO:0007669"/>
    <property type="project" value="InterPro"/>
</dbReference>
<dbReference type="PRINTS" id="PR01033">
    <property type="entry name" value="PHYTOCHROME"/>
</dbReference>
<dbReference type="AlphaFoldDB" id="A0A3S3VFF8"/>
<dbReference type="InterPro" id="IPR036890">
    <property type="entry name" value="HATPase_C_sf"/>
</dbReference>
<dbReference type="GO" id="GO:0009584">
    <property type="term" value="P:detection of visible light"/>
    <property type="evidence" value="ECO:0007669"/>
    <property type="project" value="InterPro"/>
</dbReference>
<keyword evidence="16" id="KW-1185">Reference proteome</keyword>
<dbReference type="SMART" id="SM00911">
    <property type="entry name" value="HWE_HK"/>
    <property type="match status" value="1"/>
</dbReference>
<protein>
    <recommendedName>
        <fullName evidence="2">histidine kinase</fullName>
        <ecNumber evidence="2">2.7.13.3</ecNumber>
    </recommendedName>
</protein>
<dbReference type="PROSITE" id="PS50046">
    <property type="entry name" value="PHYTOCHROME_2"/>
    <property type="match status" value="1"/>
</dbReference>
<dbReference type="InterPro" id="IPR013654">
    <property type="entry name" value="PAS_2"/>
</dbReference>
<dbReference type="OrthoDB" id="9760752at2"/>
<dbReference type="InterPro" id="IPR003018">
    <property type="entry name" value="GAF"/>
</dbReference>
<dbReference type="Pfam" id="PF08446">
    <property type="entry name" value="PAS_2"/>
    <property type="match status" value="1"/>
</dbReference>
<keyword evidence="3" id="KW-0600">Photoreceptor protein</keyword>